<sequence>MGWNGSGAFNRNQDFTADRNAGPPDSIVASEKVDDEFNNYKGGLQNCLTRDGQNAPTANISWAGNKITNLGTPTSVSDAANKSYVDSLLTSTALGTTFTTFGVEAPATDDYLVFTDTSSSNALKRCTVETLLALASIKTANIESKAVTRAKMADGTANRILGYDNAGASVEISVDSGLTLASNVVKPTYATQAEAEAGTETSVFMNPLRVFQAIAKLTGFTKAPFVGEITTINLGSSFNSSSLAHGLGVVPKEVIAQVVCVNANNGYVAGDIVNLNTHQWFSSFDRGITVWADAANVGITYQTAVIFAKTTQGALSPSSPNWKLRLTAKV</sequence>
<comment type="caution">
    <text evidence="2">The sequence shown here is derived from an EMBL/GenBank/DDBJ whole genome shotgun (WGS) entry which is preliminary data.</text>
</comment>
<dbReference type="RefSeq" id="WP_209689087.1">
    <property type="nucleotide sequence ID" value="NZ_JAGIPM010000001.1"/>
</dbReference>
<dbReference type="AlphaFoldDB" id="A0AAW8LPU3"/>
<organism evidence="2 3">
    <name type="scientific">Agrobacterium tumefaciens</name>
    <dbReference type="NCBI Taxonomy" id="358"/>
    <lineage>
        <taxon>Bacteria</taxon>
        <taxon>Pseudomonadati</taxon>
        <taxon>Pseudomonadota</taxon>
        <taxon>Alphaproteobacteria</taxon>
        <taxon>Hyphomicrobiales</taxon>
        <taxon>Rhizobiaceae</taxon>
        <taxon>Rhizobium/Agrobacterium group</taxon>
        <taxon>Agrobacterium</taxon>
        <taxon>Agrobacterium tumefaciens complex</taxon>
    </lineage>
</organism>
<dbReference type="Proteomes" id="UP001265315">
    <property type="component" value="Unassembled WGS sequence"/>
</dbReference>
<name>A0AAW8LPU3_AGRTU</name>
<gene>
    <name evidence="2" type="ORF">J2W61_001433</name>
</gene>
<feature type="region of interest" description="Disordered" evidence="1">
    <location>
        <begin position="1"/>
        <end position="27"/>
    </location>
</feature>
<evidence type="ECO:0000313" key="2">
    <source>
        <dbReference type="EMBL" id="MDR6701605.1"/>
    </source>
</evidence>
<proteinExistence type="predicted"/>
<evidence type="ECO:0008006" key="4">
    <source>
        <dbReference type="Google" id="ProtNLM"/>
    </source>
</evidence>
<protein>
    <recommendedName>
        <fullName evidence="4">Phage major capsid protein</fullName>
    </recommendedName>
</protein>
<evidence type="ECO:0000256" key="1">
    <source>
        <dbReference type="SAM" id="MobiDB-lite"/>
    </source>
</evidence>
<reference evidence="2" key="1">
    <citation type="submission" date="2023-07" db="EMBL/GenBank/DDBJ databases">
        <title>Sorghum-associated microbial communities from plants grown in Nebraska, USA.</title>
        <authorList>
            <person name="Schachtman D."/>
        </authorList>
    </citation>
    <scope>NUCLEOTIDE SEQUENCE</scope>
    <source>
        <strain evidence="2">1457</strain>
    </source>
</reference>
<accession>A0AAW8LPU3</accession>
<dbReference type="EMBL" id="JAVDSW010000001">
    <property type="protein sequence ID" value="MDR6701605.1"/>
    <property type="molecule type" value="Genomic_DNA"/>
</dbReference>
<evidence type="ECO:0000313" key="3">
    <source>
        <dbReference type="Proteomes" id="UP001265315"/>
    </source>
</evidence>